<keyword evidence="3" id="KW-1185">Reference proteome</keyword>
<name>A0AAD1ZJ22_9LAMI</name>
<reference evidence="2" key="1">
    <citation type="submission" date="2023-05" db="EMBL/GenBank/DDBJ databases">
        <authorList>
            <person name="Huff M."/>
        </authorList>
    </citation>
    <scope>NUCLEOTIDE SEQUENCE</scope>
</reference>
<organism evidence="2 3">
    <name type="scientific">Fraxinus pennsylvanica</name>
    <dbReference type="NCBI Taxonomy" id="56036"/>
    <lineage>
        <taxon>Eukaryota</taxon>
        <taxon>Viridiplantae</taxon>
        <taxon>Streptophyta</taxon>
        <taxon>Embryophyta</taxon>
        <taxon>Tracheophyta</taxon>
        <taxon>Spermatophyta</taxon>
        <taxon>Magnoliopsida</taxon>
        <taxon>eudicotyledons</taxon>
        <taxon>Gunneridae</taxon>
        <taxon>Pentapetalae</taxon>
        <taxon>asterids</taxon>
        <taxon>lamiids</taxon>
        <taxon>Lamiales</taxon>
        <taxon>Oleaceae</taxon>
        <taxon>Oleeae</taxon>
        <taxon>Fraxinus</taxon>
    </lineage>
</organism>
<dbReference type="Proteomes" id="UP000834106">
    <property type="component" value="Chromosome 11"/>
</dbReference>
<protein>
    <submittedName>
        <fullName evidence="2">Uncharacterized protein</fullName>
    </submittedName>
</protein>
<feature type="region of interest" description="Disordered" evidence="1">
    <location>
        <begin position="1"/>
        <end position="20"/>
    </location>
</feature>
<evidence type="ECO:0000313" key="3">
    <source>
        <dbReference type="Proteomes" id="UP000834106"/>
    </source>
</evidence>
<sequence length="137" mass="15106">MNFASEVADLSTTMAEEENPNEIKEVKEEAGDIAPFDPTKKKKKKKVMIQDPAEDETVDNMAEKTESLSGKLIQQSSFLISSTLFPFCSSFLEPQLCHVADVCILKHAVSDGLETSFAGVKRRRRNGLVILSSVLSL</sequence>
<accession>A0AAD1ZJ22</accession>
<evidence type="ECO:0000256" key="1">
    <source>
        <dbReference type="SAM" id="MobiDB-lite"/>
    </source>
</evidence>
<dbReference type="EMBL" id="OU503046">
    <property type="protein sequence ID" value="CAI9770732.1"/>
    <property type="molecule type" value="Genomic_DNA"/>
</dbReference>
<proteinExistence type="predicted"/>
<dbReference type="AlphaFoldDB" id="A0AAD1ZJ22"/>
<gene>
    <name evidence="2" type="ORF">FPE_LOCUS18162</name>
</gene>
<evidence type="ECO:0000313" key="2">
    <source>
        <dbReference type="EMBL" id="CAI9770732.1"/>
    </source>
</evidence>